<protein>
    <recommendedName>
        <fullName evidence="6">Methyltransferase family protein</fullName>
    </recommendedName>
</protein>
<dbReference type="PANTHER" id="PTHR43464:SF19">
    <property type="entry name" value="UBIQUINONE BIOSYNTHESIS O-METHYLTRANSFERASE, MITOCHONDRIAL"/>
    <property type="match status" value="1"/>
</dbReference>
<reference evidence="4 5" key="1">
    <citation type="submission" date="2017-11" db="EMBL/GenBank/DDBJ databases">
        <authorList>
            <person name="Han C.G."/>
        </authorList>
    </citation>
    <scope>NUCLEOTIDE SEQUENCE [LARGE SCALE GENOMIC DNA]</scope>
    <source>
        <strain evidence="4 5">HCNT1</strain>
    </source>
</reference>
<keyword evidence="3" id="KW-0949">S-adenosyl-L-methionine</keyword>
<dbReference type="GO" id="GO:0032259">
    <property type="term" value="P:methylation"/>
    <property type="evidence" value="ECO:0007669"/>
    <property type="project" value="UniProtKB-KW"/>
</dbReference>
<organism evidence="4 5">
    <name type="scientific">Rhizobium sullae</name>
    <name type="common">Rhizobium hedysari</name>
    <dbReference type="NCBI Taxonomy" id="50338"/>
    <lineage>
        <taxon>Bacteria</taxon>
        <taxon>Pseudomonadati</taxon>
        <taxon>Pseudomonadota</taxon>
        <taxon>Alphaproteobacteria</taxon>
        <taxon>Hyphomicrobiales</taxon>
        <taxon>Rhizobiaceae</taxon>
        <taxon>Rhizobium/Agrobacterium group</taxon>
        <taxon>Rhizobium</taxon>
    </lineage>
</organism>
<gene>
    <name evidence="4" type="ORF">CWR43_30265</name>
</gene>
<dbReference type="AlphaFoldDB" id="A0A2N0D1F7"/>
<evidence type="ECO:0000256" key="1">
    <source>
        <dbReference type="ARBA" id="ARBA00022603"/>
    </source>
</evidence>
<dbReference type="RefSeq" id="WP_100772883.1">
    <property type="nucleotide sequence ID" value="NZ_PIQN01000025.1"/>
</dbReference>
<keyword evidence="1" id="KW-0489">Methyltransferase</keyword>
<dbReference type="PANTHER" id="PTHR43464">
    <property type="entry name" value="METHYLTRANSFERASE"/>
    <property type="match status" value="1"/>
</dbReference>
<dbReference type="CDD" id="cd02440">
    <property type="entry name" value="AdoMet_MTases"/>
    <property type="match status" value="1"/>
</dbReference>
<dbReference type="Proteomes" id="UP000232164">
    <property type="component" value="Unassembled WGS sequence"/>
</dbReference>
<sequence>MSEASIKREALVRIRQLVEEQNAAAELRKQRDPGEVADILASVFMVNEKSQSVDDLVLYGTFLMESGREEEARKFLNIAMQRAGMKNVTSALETFYWQMETRPDLRQARSFAALSYVLSLPNIGTVLDVGSGGGEHAVEFARAGKSVRCVDFGRSIYVRNSSSKSELAASATITAVTADFMELEVEEKYDLVWCSHVLEHQPNANAFLTRCFAHSAVNGWVVITVPPLKSPIVGGHVSLWNAGLLLYQLVMAGNDCSDAVVMNYDYNISLLVRNRPIDLPALDYDSGDIDRLSKFFPPNCSEKFDGRMVGYSMKRFDPSN</sequence>
<dbReference type="EMBL" id="PIQN01000025">
    <property type="protein sequence ID" value="PKA39953.1"/>
    <property type="molecule type" value="Genomic_DNA"/>
</dbReference>
<dbReference type="Gene3D" id="3.40.50.150">
    <property type="entry name" value="Vaccinia Virus protein VP39"/>
    <property type="match status" value="1"/>
</dbReference>
<dbReference type="Pfam" id="PF13489">
    <property type="entry name" value="Methyltransf_23"/>
    <property type="match status" value="1"/>
</dbReference>
<reference evidence="4 5" key="2">
    <citation type="submission" date="2017-12" db="EMBL/GenBank/DDBJ databases">
        <title>Genome sequence of Rhizobium sullae HCNT1 isolated from Sulla coronaria nodules and featuring peculiar denitrification phenotypes.</title>
        <authorList>
            <person name="De Diego-Diaz B."/>
            <person name="Treu L."/>
            <person name="Campanaro S."/>
            <person name="Da Silva Duarte V."/>
            <person name="Basaglia M."/>
            <person name="Favaro L."/>
            <person name="Casella S."/>
            <person name="Squartini A."/>
        </authorList>
    </citation>
    <scope>NUCLEOTIDE SEQUENCE [LARGE SCALE GENOMIC DNA]</scope>
    <source>
        <strain evidence="4 5">HCNT1</strain>
    </source>
</reference>
<dbReference type="InterPro" id="IPR029063">
    <property type="entry name" value="SAM-dependent_MTases_sf"/>
</dbReference>
<keyword evidence="2" id="KW-0808">Transferase</keyword>
<evidence type="ECO:0000256" key="2">
    <source>
        <dbReference type="ARBA" id="ARBA00022679"/>
    </source>
</evidence>
<evidence type="ECO:0000313" key="4">
    <source>
        <dbReference type="EMBL" id="PKA39953.1"/>
    </source>
</evidence>
<accession>A0A2N0D1F7</accession>
<evidence type="ECO:0008006" key="6">
    <source>
        <dbReference type="Google" id="ProtNLM"/>
    </source>
</evidence>
<comment type="caution">
    <text evidence="4">The sequence shown here is derived from an EMBL/GenBank/DDBJ whole genome shotgun (WGS) entry which is preliminary data.</text>
</comment>
<proteinExistence type="predicted"/>
<evidence type="ECO:0000313" key="5">
    <source>
        <dbReference type="Proteomes" id="UP000232164"/>
    </source>
</evidence>
<name>A0A2N0D1F7_RHISU</name>
<dbReference type="SUPFAM" id="SSF53335">
    <property type="entry name" value="S-adenosyl-L-methionine-dependent methyltransferases"/>
    <property type="match status" value="1"/>
</dbReference>
<dbReference type="GO" id="GO:0008168">
    <property type="term" value="F:methyltransferase activity"/>
    <property type="evidence" value="ECO:0007669"/>
    <property type="project" value="UniProtKB-KW"/>
</dbReference>
<evidence type="ECO:0000256" key="3">
    <source>
        <dbReference type="ARBA" id="ARBA00022691"/>
    </source>
</evidence>